<dbReference type="Proteomes" id="UP000308730">
    <property type="component" value="Unassembled WGS sequence"/>
</dbReference>
<feature type="region of interest" description="Disordered" evidence="1">
    <location>
        <begin position="99"/>
        <end position="123"/>
    </location>
</feature>
<dbReference type="EMBL" id="SGPM01000086">
    <property type="protein sequence ID" value="THH30309.1"/>
    <property type="molecule type" value="Genomic_DNA"/>
</dbReference>
<feature type="region of interest" description="Disordered" evidence="1">
    <location>
        <begin position="1"/>
        <end position="61"/>
    </location>
</feature>
<dbReference type="OrthoDB" id="2560792at2759"/>
<keyword evidence="3" id="KW-1185">Reference proteome</keyword>
<sequence>MSLGDADAKFPDSTAHGLPPSPSRENPGQVFPKSDPKAAPAGAIPGTGGDHEPSSFMGNPFALQGVYNKLDSALDGVISALEVRKFKGWKSELDAMRRSGQTRGHALPEGDRGAQQEGGMFTD</sequence>
<evidence type="ECO:0000313" key="2">
    <source>
        <dbReference type="EMBL" id="THH30309.1"/>
    </source>
</evidence>
<name>A0A4S4MVG4_9APHY</name>
<proteinExistence type="predicted"/>
<accession>A0A4S4MVG4</accession>
<organism evidence="2 3">
    <name type="scientific">Antrodiella citrinella</name>
    <dbReference type="NCBI Taxonomy" id="2447956"/>
    <lineage>
        <taxon>Eukaryota</taxon>
        <taxon>Fungi</taxon>
        <taxon>Dikarya</taxon>
        <taxon>Basidiomycota</taxon>
        <taxon>Agaricomycotina</taxon>
        <taxon>Agaricomycetes</taxon>
        <taxon>Polyporales</taxon>
        <taxon>Steccherinaceae</taxon>
        <taxon>Antrodiella</taxon>
    </lineage>
</organism>
<evidence type="ECO:0000313" key="3">
    <source>
        <dbReference type="Proteomes" id="UP000308730"/>
    </source>
</evidence>
<feature type="compositionally biased region" description="Basic and acidic residues" evidence="1">
    <location>
        <begin position="1"/>
        <end position="10"/>
    </location>
</feature>
<evidence type="ECO:0000256" key="1">
    <source>
        <dbReference type="SAM" id="MobiDB-lite"/>
    </source>
</evidence>
<gene>
    <name evidence="2" type="ORF">EUX98_g3877</name>
</gene>
<reference evidence="2 3" key="1">
    <citation type="submission" date="2019-02" db="EMBL/GenBank/DDBJ databases">
        <title>Genome sequencing of the rare red list fungi Antrodiella citrinella (Flaviporus citrinellus).</title>
        <authorList>
            <person name="Buettner E."/>
            <person name="Kellner H."/>
        </authorList>
    </citation>
    <scope>NUCLEOTIDE SEQUENCE [LARGE SCALE GENOMIC DNA]</scope>
    <source>
        <strain evidence="2 3">DSM 108506</strain>
    </source>
</reference>
<protein>
    <submittedName>
        <fullName evidence="2">Uncharacterized protein</fullName>
    </submittedName>
</protein>
<comment type="caution">
    <text evidence="2">The sequence shown here is derived from an EMBL/GenBank/DDBJ whole genome shotgun (WGS) entry which is preliminary data.</text>
</comment>
<dbReference type="AlphaFoldDB" id="A0A4S4MVG4"/>